<dbReference type="AlphaFoldDB" id="H1Y2T2"/>
<name>H1Y2T2_9SPHI</name>
<evidence type="ECO:0000313" key="2">
    <source>
        <dbReference type="Proteomes" id="UP000002774"/>
    </source>
</evidence>
<dbReference type="STRING" id="714943.Mucpa_4170"/>
<dbReference type="EMBL" id="CM001403">
    <property type="protein sequence ID" value="EHQ28261.1"/>
    <property type="molecule type" value="Genomic_DNA"/>
</dbReference>
<dbReference type="HOGENOM" id="CLU_1823191_0_0_10"/>
<keyword evidence="2" id="KW-1185">Reference proteome</keyword>
<organism evidence="1 2">
    <name type="scientific">Mucilaginibacter paludis DSM 18603</name>
    <dbReference type="NCBI Taxonomy" id="714943"/>
    <lineage>
        <taxon>Bacteria</taxon>
        <taxon>Pseudomonadati</taxon>
        <taxon>Bacteroidota</taxon>
        <taxon>Sphingobacteriia</taxon>
        <taxon>Sphingobacteriales</taxon>
        <taxon>Sphingobacteriaceae</taxon>
        <taxon>Mucilaginibacter</taxon>
    </lineage>
</organism>
<evidence type="ECO:0000313" key="1">
    <source>
        <dbReference type="EMBL" id="EHQ28261.1"/>
    </source>
</evidence>
<sequence length="141" mass="15483">MTNKCVFIKTLLFIQNNNYIYKNNILNITMKTKTLLSIGICFLSLCLSLPSCKVEQIKPIQVDPVDGGGGGGGGTPSPPPYVEPTEITNLRTYFANTAGVSVSQVYYDSNSDIFGRSGTTDVLSHAELANYYYYYNLNNAN</sequence>
<reference evidence="1" key="1">
    <citation type="submission" date="2011-09" db="EMBL/GenBank/DDBJ databases">
        <title>The permanent draft genome of Mucilaginibacter paludis DSM 18603.</title>
        <authorList>
            <consortium name="US DOE Joint Genome Institute (JGI-PGF)"/>
            <person name="Lucas S."/>
            <person name="Han J."/>
            <person name="Lapidus A."/>
            <person name="Bruce D."/>
            <person name="Goodwin L."/>
            <person name="Pitluck S."/>
            <person name="Peters L."/>
            <person name="Kyrpides N."/>
            <person name="Mavromatis K."/>
            <person name="Ivanova N."/>
            <person name="Mikhailova N."/>
            <person name="Held B."/>
            <person name="Detter J.C."/>
            <person name="Tapia R."/>
            <person name="Han C."/>
            <person name="Land M."/>
            <person name="Hauser L."/>
            <person name="Markowitz V."/>
            <person name="Cheng J.-F."/>
            <person name="Hugenholtz P."/>
            <person name="Woyke T."/>
            <person name="Wu D."/>
            <person name="Tindall B."/>
            <person name="Brambilla E."/>
            <person name="Klenk H.-P."/>
            <person name="Eisen J.A."/>
        </authorList>
    </citation>
    <scope>NUCLEOTIDE SEQUENCE [LARGE SCALE GENOMIC DNA]</scope>
    <source>
        <strain evidence="1">DSM 18603</strain>
    </source>
</reference>
<proteinExistence type="predicted"/>
<dbReference type="Proteomes" id="UP000002774">
    <property type="component" value="Chromosome"/>
</dbReference>
<accession>H1Y2T2</accession>
<protein>
    <submittedName>
        <fullName evidence="1">Uncharacterized protein</fullName>
    </submittedName>
</protein>
<gene>
    <name evidence="1" type="ORF">Mucpa_4170</name>
</gene>